<evidence type="ECO:0000313" key="7">
    <source>
        <dbReference type="Proteomes" id="UP000001646"/>
    </source>
</evidence>
<name>H9G4R1_ANOCA</name>
<dbReference type="EC" id="2.8.2.-" evidence="3"/>
<protein>
    <recommendedName>
        <fullName evidence="3">Sulfotransferase</fullName>
        <ecNumber evidence="3">2.8.2.-</ecNumber>
    </recommendedName>
</protein>
<dbReference type="Proteomes" id="UP000001646">
    <property type="component" value="Unplaced"/>
</dbReference>
<dbReference type="GO" id="GO:0005737">
    <property type="term" value="C:cytoplasm"/>
    <property type="evidence" value="ECO:0000318"/>
    <property type="project" value="GO_Central"/>
</dbReference>
<evidence type="ECO:0000256" key="2">
    <source>
        <dbReference type="ARBA" id="ARBA00022679"/>
    </source>
</evidence>
<reference evidence="6" key="1">
    <citation type="submission" date="2009-12" db="EMBL/GenBank/DDBJ databases">
        <title>The Genome Sequence of Anolis carolinensis (Green Anole Lizard).</title>
        <authorList>
            <consortium name="The Genome Sequencing Platform"/>
            <person name="Di Palma F."/>
            <person name="Alfoldi J."/>
            <person name="Heiman D."/>
            <person name="Young S."/>
            <person name="Grabherr M."/>
            <person name="Johnson J."/>
            <person name="Lander E.S."/>
            <person name="Lindblad-Toh K."/>
        </authorList>
    </citation>
    <scope>NUCLEOTIDE SEQUENCE [LARGE SCALE GENOMIC DNA]</scope>
    <source>
        <strain evidence="6">JBL SC #1</strain>
    </source>
</reference>
<feature type="signal peptide" evidence="4">
    <location>
        <begin position="1"/>
        <end position="21"/>
    </location>
</feature>
<organism evidence="6 7">
    <name type="scientific">Anolis carolinensis</name>
    <name type="common">Green anole</name>
    <name type="synonym">American chameleon</name>
    <dbReference type="NCBI Taxonomy" id="28377"/>
    <lineage>
        <taxon>Eukaryota</taxon>
        <taxon>Metazoa</taxon>
        <taxon>Chordata</taxon>
        <taxon>Craniata</taxon>
        <taxon>Vertebrata</taxon>
        <taxon>Euteleostomi</taxon>
        <taxon>Lepidosauria</taxon>
        <taxon>Squamata</taxon>
        <taxon>Bifurcata</taxon>
        <taxon>Unidentata</taxon>
        <taxon>Episquamata</taxon>
        <taxon>Toxicofera</taxon>
        <taxon>Iguania</taxon>
        <taxon>Dactyloidae</taxon>
        <taxon>Anolis</taxon>
    </lineage>
</organism>
<evidence type="ECO:0000256" key="3">
    <source>
        <dbReference type="RuleBase" id="RU361155"/>
    </source>
</evidence>
<dbReference type="GO" id="GO:0008146">
    <property type="term" value="F:sulfotransferase activity"/>
    <property type="evidence" value="ECO:0000318"/>
    <property type="project" value="GO_Central"/>
</dbReference>
<evidence type="ECO:0000313" key="6">
    <source>
        <dbReference type="Ensembl" id="ENSACAP00000001064.3"/>
    </source>
</evidence>
<dbReference type="Bgee" id="ENSACAG00000001149">
    <property type="expression patterns" value="Expressed in heart and 8 other cell types or tissues"/>
</dbReference>
<dbReference type="SUPFAM" id="SSF52540">
    <property type="entry name" value="P-loop containing nucleoside triphosphate hydrolases"/>
    <property type="match status" value="1"/>
</dbReference>
<evidence type="ECO:0000256" key="1">
    <source>
        <dbReference type="ARBA" id="ARBA00005771"/>
    </source>
</evidence>
<dbReference type="Pfam" id="PF00685">
    <property type="entry name" value="Sulfotransfer_1"/>
    <property type="match status" value="1"/>
</dbReference>
<dbReference type="InParanoid" id="H9G4R1"/>
<dbReference type="Ensembl" id="ENSACAT00000001093.3">
    <property type="protein sequence ID" value="ENSACAP00000001064.3"/>
    <property type="gene ID" value="ENSACAG00000001149.3"/>
</dbReference>
<dbReference type="HOGENOM" id="CLU_106761_0_0_1"/>
<dbReference type="GO" id="GO:0051923">
    <property type="term" value="P:sulfation"/>
    <property type="evidence" value="ECO:0000318"/>
    <property type="project" value="GO_Central"/>
</dbReference>
<keyword evidence="7" id="KW-1185">Reference proteome</keyword>
<feature type="chain" id="PRO_5032487127" description="Sulfotransferase" evidence="4">
    <location>
        <begin position="22"/>
        <end position="183"/>
    </location>
</feature>
<feature type="domain" description="Sulfotransferase" evidence="5">
    <location>
        <begin position="57"/>
        <end position="180"/>
    </location>
</feature>
<keyword evidence="4" id="KW-0732">Signal</keyword>
<evidence type="ECO:0000259" key="5">
    <source>
        <dbReference type="Pfam" id="PF00685"/>
    </source>
</evidence>
<dbReference type="Gene3D" id="3.40.50.300">
    <property type="entry name" value="P-loop containing nucleotide triphosphate hydrolases"/>
    <property type="match status" value="1"/>
</dbReference>
<dbReference type="GeneTree" id="ENSGT00940000156772"/>
<keyword evidence="2 3" id="KW-0808">Transferase</keyword>
<accession>H9G4R1</accession>
<dbReference type="InterPro" id="IPR000863">
    <property type="entry name" value="Sulfotransferase_dom"/>
</dbReference>
<reference evidence="6" key="3">
    <citation type="submission" date="2025-09" db="UniProtKB">
        <authorList>
            <consortium name="Ensembl"/>
        </authorList>
    </citation>
    <scope>IDENTIFICATION</scope>
</reference>
<comment type="similarity">
    <text evidence="1 3">Belongs to the sulfotransferase 1 family.</text>
</comment>
<sequence>LIPPNQRTIFMFSVSVLAALGMEPSEKYLFKHKGCYFIQGFATPEYIDSLQDFEIRDSDVFIVSYPKSGTRWTQHILSMICYEGHRNGTEGTDLFDRAPWLEYNFRKMDYVNRPSPRHFTTHMHYQFVPRGLGNGRTKVIYVARNPKDVLVSFYHYSKIAANIEEIEDFDIFMERFLAGKSKQ</sequence>
<dbReference type="PANTHER" id="PTHR11783">
    <property type="entry name" value="SULFOTRANSFERASE SULT"/>
    <property type="match status" value="1"/>
</dbReference>
<reference evidence="6" key="2">
    <citation type="submission" date="2025-08" db="UniProtKB">
        <authorList>
            <consortium name="Ensembl"/>
        </authorList>
    </citation>
    <scope>IDENTIFICATION</scope>
</reference>
<dbReference type="eggNOG" id="KOG1584">
    <property type="taxonomic scope" value="Eukaryota"/>
</dbReference>
<evidence type="ECO:0000256" key="4">
    <source>
        <dbReference type="SAM" id="SignalP"/>
    </source>
</evidence>
<proteinExistence type="inferred from homology"/>
<dbReference type="AlphaFoldDB" id="H9G4R1"/>
<dbReference type="InterPro" id="IPR027417">
    <property type="entry name" value="P-loop_NTPase"/>
</dbReference>